<dbReference type="GO" id="GO:0003951">
    <property type="term" value="F:NAD+ kinase activity"/>
    <property type="evidence" value="ECO:0007669"/>
    <property type="project" value="TreeGrafter"/>
</dbReference>
<dbReference type="Gene3D" id="3.40.50.10330">
    <property type="entry name" value="Probable inorganic polyphosphate/atp-NAD kinase, domain 1"/>
    <property type="match status" value="1"/>
</dbReference>
<dbReference type="Proteomes" id="UP000747542">
    <property type="component" value="Unassembled WGS sequence"/>
</dbReference>
<dbReference type="InterPro" id="IPR016064">
    <property type="entry name" value="NAD/diacylglycerol_kinase_sf"/>
</dbReference>
<keyword evidence="2" id="KW-1185">Reference proteome</keyword>
<protein>
    <submittedName>
        <fullName evidence="1">NAD kinase 2-like 2</fullName>
    </submittedName>
</protein>
<reference evidence="1" key="1">
    <citation type="journal article" date="2021" name="Sci. Adv.">
        <title>The American lobster genome reveals insights on longevity, neural, and immune adaptations.</title>
        <authorList>
            <person name="Polinski J.M."/>
            <person name="Zimin A.V."/>
            <person name="Clark K.F."/>
            <person name="Kohn A.B."/>
            <person name="Sadowski N."/>
            <person name="Timp W."/>
            <person name="Ptitsyn A."/>
            <person name="Khanna P."/>
            <person name="Romanova D.Y."/>
            <person name="Williams P."/>
            <person name="Greenwood S.J."/>
            <person name="Moroz L.L."/>
            <person name="Walt D.R."/>
            <person name="Bodnar A.G."/>
        </authorList>
    </citation>
    <scope>NUCLEOTIDE SEQUENCE</scope>
    <source>
        <strain evidence="1">GMGI-L3</strain>
    </source>
</reference>
<name>A0A8J5N6T1_HOMAM</name>
<organism evidence="1 2">
    <name type="scientific">Homarus americanus</name>
    <name type="common">American lobster</name>
    <dbReference type="NCBI Taxonomy" id="6706"/>
    <lineage>
        <taxon>Eukaryota</taxon>
        <taxon>Metazoa</taxon>
        <taxon>Ecdysozoa</taxon>
        <taxon>Arthropoda</taxon>
        <taxon>Crustacea</taxon>
        <taxon>Multicrustacea</taxon>
        <taxon>Malacostraca</taxon>
        <taxon>Eumalacostraca</taxon>
        <taxon>Eucarida</taxon>
        <taxon>Decapoda</taxon>
        <taxon>Pleocyemata</taxon>
        <taxon>Astacidea</taxon>
        <taxon>Nephropoidea</taxon>
        <taxon>Nephropidae</taxon>
        <taxon>Homarus</taxon>
    </lineage>
</organism>
<evidence type="ECO:0000313" key="2">
    <source>
        <dbReference type="Proteomes" id="UP000747542"/>
    </source>
</evidence>
<feature type="non-terminal residue" evidence="1">
    <location>
        <position position="1"/>
    </location>
</feature>
<dbReference type="PANTHER" id="PTHR13158:SF5">
    <property type="entry name" value="NAD KINASE 2, MITOCHONDRIAL"/>
    <property type="match status" value="1"/>
</dbReference>
<dbReference type="PANTHER" id="PTHR13158">
    <property type="match status" value="1"/>
</dbReference>
<evidence type="ECO:0000313" key="1">
    <source>
        <dbReference type="EMBL" id="KAG7174680.1"/>
    </source>
</evidence>
<keyword evidence="1" id="KW-0808">Transferase</keyword>
<keyword evidence="1" id="KW-0418">Kinase</keyword>
<dbReference type="GO" id="GO:0019674">
    <property type="term" value="P:NAD+ metabolic process"/>
    <property type="evidence" value="ECO:0007669"/>
    <property type="project" value="TreeGrafter"/>
</dbReference>
<gene>
    <name evidence="1" type="primary">Nadk2-L2</name>
    <name evidence="1" type="ORF">Hamer_G030254</name>
</gene>
<comment type="caution">
    <text evidence="1">The sequence shown here is derived from an EMBL/GenBank/DDBJ whole genome shotgun (WGS) entry which is preliminary data.</text>
</comment>
<sequence>VLKTQSIVSSLQRYRDKTVYRFDYTESNIQWADAVVTTGGDGTYLLGFKILDRNKPLIGFTQIQQDQKDSCAFKNTLWNIC</sequence>
<dbReference type="EMBL" id="JAHLQT010007438">
    <property type="protein sequence ID" value="KAG7174680.1"/>
    <property type="molecule type" value="Genomic_DNA"/>
</dbReference>
<dbReference type="AlphaFoldDB" id="A0A8J5N6T1"/>
<dbReference type="SUPFAM" id="SSF111331">
    <property type="entry name" value="NAD kinase/diacylglycerol kinase-like"/>
    <property type="match status" value="1"/>
</dbReference>
<dbReference type="InterPro" id="IPR017438">
    <property type="entry name" value="ATP-NAD_kinase_N"/>
</dbReference>
<proteinExistence type="predicted"/>
<accession>A0A8J5N6T1</accession>
<dbReference type="GO" id="GO:0005739">
    <property type="term" value="C:mitochondrion"/>
    <property type="evidence" value="ECO:0007669"/>
    <property type="project" value="TreeGrafter"/>
</dbReference>
<feature type="non-terminal residue" evidence="1">
    <location>
        <position position="81"/>
    </location>
</feature>